<protein>
    <recommendedName>
        <fullName evidence="1">YDG domain-containing protein</fullName>
    </recommendedName>
</protein>
<reference evidence="2" key="2">
    <citation type="journal article" date="2014" name="ISME J.">
        <title>Microbial stratification in low pH oxic and suboxic macroscopic growths along an acid mine drainage.</title>
        <authorList>
            <person name="Mendez-Garcia C."/>
            <person name="Mesa V."/>
            <person name="Sprenger R.R."/>
            <person name="Richter M."/>
            <person name="Diez M.S."/>
            <person name="Solano J."/>
            <person name="Bargiela R."/>
            <person name="Golyshina O.V."/>
            <person name="Manteca A."/>
            <person name="Ramos J.L."/>
            <person name="Gallego J.R."/>
            <person name="Llorente I."/>
            <person name="Martins Dos Santos V.A."/>
            <person name="Jensen O.N."/>
            <person name="Pelaez A.I."/>
            <person name="Sanchez J."/>
            <person name="Ferrer M."/>
        </authorList>
    </citation>
    <scope>NUCLEOTIDE SEQUENCE</scope>
</reference>
<sequence>YMLGGTPLSGSNTATVTGTGTIGKADLSATGTQVYDGTTVFGGSNLTVTGVDGQSFSATGSGVLSTANVQTNQPLASVSGISLTGNGGAQTGNYNPLATSRTSVTVSPDPILVSGTMVYNGTTSMPGSDLSAQAYLASTNTSYTFALTGNG</sequence>
<dbReference type="Pfam" id="PF18657">
    <property type="entry name" value="YDG"/>
    <property type="match status" value="1"/>
</dbReference>
<proteinExistence type="predicted"/>
<dbReference type="InterPro" id="IPR041248">
    <property type="entry name" value="YDG"/>
</dbReference>
<dbReference type="EMBL" id="AUZX01007007">
    <property type="protein sequence ID" value="EQD61077.1"/>
    <property type="molecule type" value="Genomic_DNA"/>
</dbReference>
<evidence type="ECO:0000259" key="1">
    <source>
        <dbReference type="Pfam" id="PF18657"/>
    </source>
</evidence>
<dbReference type="AlphaFoldDB" id="T1AUF3"/>
<feature type="non-terminal residue" evidence="2">
    <location>
        <position position="1"/>
    </location>
</feature>
<accession>T1AUF3</accession>
<feature type="domain" description="YDG" evidence="1">
    <location>
        <begin position="30"/>
        <end position="95"/>
    </location>
</feature>
<reference evidence="2" key="1">
    <citation type="submission" date="2013-08" db="EMBL/GenBank/DDBJ databases">
        <authorList>
            <person name="Mendez C."/>
            <person name="Richter M."/>
            <person name="Ferrer M."/>
            <person name="Sanchez J."/>
        </authorList>
    </citation>
    <scope>NUCLEOTIDE SEQUENCE</scope>
</reference>
<gene>
    <name evidence="2" type="ORF">B1A_09843</name>
</gene>
<evidence type="ECO:0000313" key="2">
    <source>
        <dbReference type="EMBL" id="EQD61077.1"/>
    </source>
</evidence>
<feature type="non-terminal residue" evidence="2">
    <location>
        <position position="151"/>
    </location>
</feature>
<comment type="caution">
    <text evidence="2">The sequence shown here is derived from an EMBL/GenBank/DDBJ whole genome shotgun (WGS) entry which is preliminary data.</text>
</comment>
<organism evidence="2">
    <name type="scientific">mine drainage metagenome</name>
    <dbReference type="NCBI Taxonomy" id="410659"/>
    <lineage>
        <taxon>unclassified sequences</taxon>
        <taxon>metagenomes</taxon>
        <taxon>ecological metagenomes</taxon>
    </lineage>
</organism>
<name>T1AUF3_9ZZZZ</name>